<dbReference type="AlphaFoldDB" id="A0AA89C1U7"/>
<evidence type="ECO:0000259" key="2">
    <source>
        <dbReference type="Pfam" id="PF05699"/>
    </source>
</evidence>
<reference evidence="4" key="1">
    <citation type="submission" date="2019-08" db="EMBL/GenBank/DDBJ databases">
        <title>The improved chromosome-level genome for the pearl oyster Pinctada fucata martensii using PacBio sequencing and Hi-C.</title>
        <authorList>
            <person name="Zheng Z."/>
        </authorList>
    </citation>
    <scope>NUCLEOTIDE SEQUENCE</scope>
    <source>
        <strain evidence="4">ZZ-2019</strain>
        <tissue evidence="4">Adductor muscle</tissue>
    </source>
</reference>
<sequence length="699" mass="79569">MSNKRKAQSTLFQSWNCEPKRQKTEENEKVSTQSNKENSSVSRKFKPEWTIKWSFVRYDVEKNAMFCKLCEKSGRNNIWTTSGCDRFKADAISKHAKTDDHLFATGAQKSSGDLDKSAAIAAEHERTAVEGLMMNIYYLAKRNEASSAIADLNKLLLHHNLTKFNSIQKGSKLMYEHHESVREMQNAMAKVVQDDLLDDIKNSAVYSIMADESTDVSTEKTLMLYVRYIKNGAPKVSFLEVVELAGDECNSENICNTILRVLEQRNLCVTNLSCITTDGASVMTGCRSGVTTLMKEKNCQLLSIHCIAHRLALASGQAADNIPYLKKYQHMVNTIYKYFKYSPKHLGKLKKMQSVLEMSEIKFKQTFATRWLSFEGAVDAIITNYDALVMCLEQEVAEDDDHTARGLLIFITDYLFLATSYFLSDVLTHLSTLSKIFQKSELDIGSFALSTSSTLASITQLENSDGLSEREFKCKLPSNFTQGFEFGPSKHHIKCSDANVDRFIKARNDYLRVLLGNLKARFQDNQIIQCFSVLTPSSLPESLEDFFVYGNDEIRKLGDLHSNDKQKTSKLGIDKKTLCAEWPMFKHTMQTKFSQCKFSEMAKLFLNDRSLSEIFPNIGKLVKITLSLPVSSADCERGFAKYNLVKTELRNKLQVESVNVLMKITVDTPGIDQMDSFDFKRAFDIWLKQKERRFMKQIK</sequence>
<feature type="compositionally biased region" description="Basic and acidic residues" evidence="1">
    <location>
        <begin position="18"/>
        <end position="29"/>
    </location>
</feature>
<dbReference type="InterPro" id="IPR057456">
    <property type="entry name" value="Znf_C17orf113"/>
</dbReference>
<dbReference type="EMBL" id="VSWD01000005">
    <property type="protein sequence ID" value="KAK3102901.1"/>
    <property type="molecule type" value="Genomic_DNA"/>
</dbReference>
<dbReference type="SUPFAM" id="SSF53098">
    <property type="entry name" value="Ribonuclease H-like"/>
    <property type="match status" value="1"/>
</dbReference>
<dbReference type="PANTHER" id="PTHR46880:SF5">
    <property type="entry name" value="DUF4371 DOMAIN-CONTAINING PROTEIN"/>
    <property type="match status" value="1"/>
</dbReference>
<dbReference type="InterPro" id="IPR008906">
    <property type="entry name" value="HATC_C_dom"/>
</dbReference>
<dbReference type="Proteomes" id="UP001186944">
    <property type="component" value="Unassembled WGS sequence"/>
</dbReference>
<feature type="region of interest" description="Disordered" evidence="1">
    <location>
        <begin position="1"/>
        <end position="41"/>
    </location>
</feature>
<dbReference type="Pfam" id="PF25431">
    <property type="entry name" value="zf-C17orf113"/>
    <property type="match status" value="1"/>
</dbReference>
<evidence type="ECO:0000313" key="4">
    <source>
        <dbReference type="EMBL" id="KAK3102901.1"/>
    </source>
</evidence>
<dbReference type="GO" id="GO:0046983">
    <property type="term" value="F:protein dimerization activity"/>
    <property type="evidence" value="ECO:0007669"/>
    <property type="project" value="InterPro"/>
</dbReference>
<evidence type="ECO:0008006" key="6">
    <source>
        <dbReference type="Google" id="ProtNLM"/>
    </source>
</evidence>
<protein>
    <recommendedName>
        <fullName evidence="6">Zinc finger protein 862</fullName>
    </recommendedName>
</protein>
<evidence type="ECO:0000259" key="3">
    <source>
        <dbReference type="Pfam" id="PF25431"/>
    </source>
</evidence>
<feature type="domain" description="C17orf113 probable zinc finger" evidence="3">
    <location>
        <begin position="53"/>
        <end position="108"/>
    </location>
</feature>
<proteinExistence type="predicted"/>
<feature type="compositionally biased region" description="Polar residues" evidence="1">
    <location>
        <begin position="30"/>
        <end position="41"/>
    </location>
</feature>
<dbReference type="Pfam" id="PF05699">
    <property type="entry name" value="Dimer_Tnp_hAT"/>
    <property type="match status" value="1"/>
</dbReference>
<evidence type="ECO:0000256" key="1">
    <source>
        <dbReference type="SAM" id="MobiDB-lite"/>
    </source>
</evidence>
<dbReference type="InterPro" id="IPR012337">
    <property type="entry name" value="RNaseH-like_sf"/>
</dbReference>
<keyword evidence="5" id="KW-1185">Reference proteome</keyword>
<comment type="caution">
    <text evidence="4">The sequence shown here is derived from an EMBL/GenBank/DDBJ whole genome shotgun (WGS) entry which is preliminary data.</text>
</comment>
<name>A0AA89C1U7_PINIB</name>
<feature type="domain" description="HAT C-terminal dimerisation" evidence="2">
    <location>
        <begin position="612"/>
        <end position="662"/>
    </location>
</feature>
<gene>
    <name evidence="4" type="ORF">FSP39_014810</name>
</gene>
<accession>A0AA89C1U7</accession>
<evidence type="ECO:0000313" key="5">
    <source>
        <dbReference type="Proteomes" id="UP001186944"/>
    </source>
</evidence>
<dbReference type="PANTHER" id="PTHR46880">
    <property type="entry name" value="RAS-ASSOCIATING DOMAIN-CONTAINING PROTEIN"/>
    <property type="match status" value="1"/>
</dbReference>
<organism evidence="4 5">
    <name type="scientific">Pinctada imbricata</name>
    <name type="common">Atlantic pearl-oyster</name>
    <name type="synonym">Pinctada martensii</name>
    <dbReference type="NCBI Taxonomy" id="66713"/>
    <lineage>
        <taxon>Eukaryota</taxon>
        <taxon>Metazoa</taxon>
        <taxon>Spiralia</taxon>
        <taxon>Lophotrochozoa</taxon>
        <taxon>Mollusca</taxon>
        <taxon>Bivalvia</taxon>
        <taxon>Autobranchia</taxon>
        <taxon>Pteriomorphia</taxon>
        <taxon>Pterioida</taxon>
        <taxon>Pterioidea</taxon>
        <taxon>Pteriidae</taxon>
        <taxon>Pinctada</taxon>
    </lineage>
</organism>